<evidence type="ECO:0000256" key="6">
    <source>
        <dbReference type="ARBA" id="ARBA00066330"/>
    </source>
</evidence>
<dbReference type="InterPro" id="IPR005846">
    <property type="entry name" value="A-D-PHexomutase_a/b/a-III"/>
</dbReference>
<feature type="binding site" evidence="8">
    <location>
        <position position="241"/>
    </location>
    <ligand>
        <name>Mg(2+)</name>
        <dbReference type="ChEBI" id="CHEBI:18420"/>
    </ligand>
</feature>
<dbReference type="Gene3D" id="3.30.310.50">
    <property type="entry name" value="Alpha-D-phosphohexomutase, C-terminal domain"/>
    <property type="match status" value="1"/>
</dbReference>
<comment type="similarity">
    <text evidence="1 8 9">Belongs to the phosphohexose mutase family.</text>
</comment>
<feature type="binding site" description="via phosphate group" evidence="8">
    <location>
        <position position="101"/>
    </location>
    <ligand>
        <name>Mg(2+)</name>
        <dbReference type="ChEBI" id="CHEBI:18420"/>
    </ligand>
</feature>
<dbReference type="GO" id="GO:0005975">
    <property type="term" value="P:carbohydrate metabolic process"/>
    <property type="evidence" value="ECO:0007669"/>
    <property type="project" value="InterPro"/>
</dbReference>
<dbReference type="FunFam" id="3.40.120.10:FF:000001">
    <property type="entry name" value="Phosphoglucosamine mutase"/>
    <property type="match status" value="1"/>
</dbReference>
<evidence type="ECO:0000259" key="12">
    <source>
        <dbReference type="Pfam" id="PF02878"/>
    </source>
</evidence>
<comment type="PTM">
    <text evidence="8">Activated by phosphorylation.</text>
</comment>
<keyword evidence="3 8" id="KW-0479">Metal-binding</keyword>
<gene>
    <name evidence="8" type="primary">glmM</name>
    <name evidence="15" type="ORF">HDF08_000944</name>
</gene>
<feature type="domain" description="Alpha-D-phosphohexomutase alpha/beta/alpha" evidence="14">
    <location>
        <begin position="258"/>
        <end position="366"/>
    </location>
</feature>
<protein>
    <recommendedName>
        <fullName evidence="7 8">Phosphoglucosamine mutase</fullName>
        <ecNumber evidence="6 8">5.4.2.10</ecNumber>
    </recommendedName>
</protein>
<evidence type="ECO:0000256" key="7">
    <source>
        <dbReference type="ARBA" id="ARBA00068193"/>
    </source>
</evidence>
<dbReference type="GO" id="GO:0004615">
    <property type="term" value="F:phosphomannomutase activity"/>
    <property type="evidence" value="ECO:0007669"/>
    <property type="project" value="TreeGrafter"/>
</dbReference>
<comment type="catalytic activity">
    <reaction evidence="8 10">
        <text>alpha-D-glucosamine 1-phosphate = D-glucosamine 6-phosphate</text>
        <dbReference type="Rhea" id="RHEA:23424"/>
        <dbReference type="ChEBI" id="CHEBI:58516"/>
        <dbReference type="ChEBI" id="CHEBI:58725"/>
        <dbReference type="EC" id="5.4.2.10"/>
    </reaction>
</comment>
<dbReference type="Pfam" id="PF00408">
    <property type="entry name" value="PGM_PMM_IV"/>
    <property type="match status" value="1"/>
</dbReference>
<dbReference type="InterPro" id="IPR036900">
    <property type="entry name" value="A-D-PHexomutase_C_sf"/>
</dbReference>
<feature type="binding site" evidence="8">
    <location>
        <position position="243"/>
    </location>
    <ligand>
        <name>Mg(2+)</name>
        <dbReference type="ChEBI" id="CHEBI:18420"/>
    </ligand>
</feature>
<dbReference type="FunFam" id="3.30.310.50:FF:000001">
    <property type="entry name" value="Phosphoglucosamine mutase"/>
    <property type="match status" value="1"/>
</dbReference>
<dbReference type="Proteomes" id="UP000564385">
    <property type="component" value="Unassembled WGS sequence"/>
</dbReference>
<dbReference type="GO" id="GO:0005829">
    <property type="term" value="C:cytosol"/>
    <property type="evidence" value="ECO:0007669"/>
    <property type="project" value="TreeGrafter"/>
</dbReference>
<feature type="active site" description="Phosphoserine intermediate" evidence="8">
    <location>
        <position position="101"/>
    </location>
</feature>
<dbReference type="Pfam" id="PF02878">
    <property type="entry name" value="PGM_PMM_I"/>
    <property type="match status" value="1"/>
</dbReference>
<evidence type="ECO:0000256" key="2">
    <source>
        <dbReference type="ARBA" id="ARBA00022553"/>
    </source>
</evidence>
<accession>A0A852VBQ4</accession>
<dbReference type="InterPro" id="IPR005845">
    <property type="entry name" value="A-D-PHexomutase_a/b/a-II"/>
</dbReference>
<dbReference type="Pfam" id="PF02879">
    <property type="entry name" value="PGM_PMM_II"/>
    <property type="match status" value="1"/>
</dbReference>
<dbReference type="PANTHER" id="PTHR42946">
    <property type="entry name" value="PHOSPHOHEXOSE MUTASE"/>
    <property type="match status" value="1"/>
</dbReference>
<feature type="binding site" evidence="8">
    <location>
        <position position="245"/>
    </location>
    <ligand>
        <name>Mg(2+)</name>
        <dbReference type="ChEBI" id="CHEBI:18420"/>
    </ligand>
</feature>
<dbReference type="GO" id="GO:0009252">
    <property type="term" value="P:peptidoglycan biosynthetic process"/>
    <property type="evidence" value="ECO:0007669"/>
    <property type="project" value="TreeGrafter"/>
</dbReference>
<dbReference type="InterPro" id="IPR016055">
    <property type="entry name" value="A-D-PHexomutase_a/b/a-I/II/III"/>
</dbReference>
<evidence type="ECO:0000256" key="3">
    <source>
        <dbReference type="ARBA" id="ARBA00022723"/>
    </source>
</evidence>
<evidence type="ECO:0000256" key="8">
    <source>
        <dbReference type="HAMAP-Rule" id="MF_01554"/>
    </source>
</evidence>
<keyword evidence="2 8" id="KW-0597">Phosphoprotein</keyword>
<name>A0A852VBQ4_9BACT</name>
<dbReference type="NCBIfam" id="TIGR01455">
    <property type="entry name" value="glmM"/>
    <property type="match status" value="1"/>
</dbReference>
<comment type="cofactor">
    <cofactor evidence="8">
        <name>Mg(2+)</name>
        <dbReference type="ChEBI" id="CHEBI:18420"/>
    </cofactor>
    <text evidence="8">Binds 1 Mg(2+) ion per subunit.</text>
</comment>
<dbReference type="SUPFAM" id="SSF53738">
    <property type="entry name" value="Phosphoglucomutase, first 3 domains"/>
    <property type="match status" value="3"/>
</dbReference>
<sequence>MKKLFGTDGIRAVAGQSPLDATTVYAIGLALAHILGVKTPRPRVLLGMDTRESSGWIAATLTAGLDAGGASVESAGVITTPAIAFLTHTHGFAAGVVISASHNPWQDNGIKLFGPDGYKLPDAVELAIEEEIFRQLAVSTNAPQRTEPPAVNETDRAEYVRYLLASAPELSLDGKRIVIDCANGAASSVAPQLFSDLGGEVLITHASPDGRNINEACGALHPEIVAEQVKNCKASMGITFDGDADRALFADEHGQVVNGDAVLLLAARDLQRRGLLTNSTVVATTMSNMGLEAALKRSGIEMLRAAVGDKYVLEQMIATGAALGGEQSGHIIFSGRSTTGDGLLTALLLLDVVHRSGRSLAELVADLKVFPQVIVNVKVREKRPLEEIPNVAAAIRAAEFELADSGRVVIRYSGTEALARVMIEAESEPLMRHHADTIAAAIRTEIGI</sequence>
<dbReference type="EC" id="5.4.2.10" evidence="6 8"/>
<dbReference type="InterPro" id="IPR005843">
    <property type="entry name" value="A-D-PHexomutase_C"/>
</dbReference>
<feature type="domain" description="Alpha-D-phosphohexomutase C-terminal" evidence="11">
    <location>
        <begin position="375"/>
        <end position="440"/>
    </location>
</feature>
<evidence type="ECO:0000256" key="10">
    <source>
        <dbReference type="RuleBase" id="RU004327"/>
    </source>
</evidence>
<dbReference type="CDD" id="cd05802">
    <property type="entry name" value="GlmM"/>
    <property type="match status" value="1"/>
</dbReference>
<dbReference type="SUPFAM" id="SSF55957">
    <property type="entry name" value="Phosphoglucomutase, C-terminal domain"/>
    <property type="match status" value="1"/>
</dbReference>
<dbReference type="GO" id="GO:0000287">
    <property type="term" value="F:magnesium ion binding"/>
    <property type="evidence" value="ECO:0007669"/>
    <property type="project" value="UniProtKB-UniRule"/>
</dbReference>
<evidence type="ECO:0000256" key="9">
    <source>
        <dbReference type="RuleBase" id="RU004326"/>
    </source>
</evidence>
<organism evidence="15 16">
    <name type="scientific">Tunturiibacter lichenicola</name>
    <dbReference type="NCBI Taxonomy" id="2051959"/>
    <lineage>
        <taxon>Bacteria</taxon>
        <taxon>Pseudomonadati</taxon>
        <taxon>Acidobacteriota</taxon>
        <taxon>Terriglobia</taxon>
        <taxon>Terriglobales</taxon>
        <taxon>Acidobacteriaceae</taxon>
        <taxon>Tunturiibacter</taxon>
    </lineage>
</organism>
<dbReference type="FunFam" id="3.40.120.10:FF:000002">
    <property type="entry name" value="Phosphoglucosamine mutase"/>
    <property type="match status" value="1"/>
</dbReference>
<keyword evidence="5 8" id="KW-0413">Isomerase</keyword>
<dbReference type="InterPro" id="IPR050060">
    <property type="entry name" value="Phosphoglucosamine_mutase"/>
</dbReference>
<evidence type="ECO:0000256" key="1">
    <source>
        <dbReference type="ARBA" id="ARBA00010231"/>
    </source>
</evidence>
<dbReference type="Gene3D" id="3.40.120.10">
    <property type="entry name" value="Alpha-D-Glucose-1,6-Bisphosphate, subunit A, domain 3"/>
    <property type="match status" value="3"/>
</dbReference>
<dbReference type="InterPro" id="IPR005844">
    <property type="entry name" value="A-D-PHexomutase_a/b/a-I"/>
</dbReference>
<evidence type="ECO:0000259" key="11">
    <source>
        <dbReference type="Pfam" id="PF00408"/>
    </source>
</evidence>
<dbReference type="InterPro" id="IPR005841">
    <property type="entry name" value="Alpha-D-phosphohexomutase_SF"/>
</dbReference>
<dbReference type="InterPro" id="IPR006352">
    <property type="entry name" value="GlmM_bact"/>
</dbReference>
<dbReference type="Pfam" id="PF02880">
    <property type="entry name" value="PGM_PMM_III"/>
    <property type="match status" value="1"/>
</dbReference>
<dbReference type="AlphaFoldDB" id="A0A852VBQ4"/>
<evidence type="ECO:0000259" key="14">
    <source>
        <dbReference type="Pfam" id="PF02880"/>
    </source>
</evidence>
<dbReference type="GO" id="GO:0008966">
    <property type="term" value="F:phosphoglucosamine mutase activity"/>
    <property type="evidence" value="ECO:0007669"/>
    <property type="project" value="UniProtKB-UniRule"/>
</dbReference>
<evidence type="ECO:0000256" key="4">
    <source>
        <dbReference type="ARBA" id="ARBA00022842"/>
    </source>
</evidence>
<comment type="caution">
    <text evidence="15">The sequence shown here is derived from an EMBL/GenBank/DDBJ whole genome shotgun (WGS) entry which is preliminary data.</text>
</comment>
<keyword evidence="4 8" id="KW-0460">Magnesium</keyword>
<evidence type="ECO:0000313" key="15">
    <source>
        <dbReference type="EMBL" id="NYF88877.1"/>
    </source>
</evidence>
<dbReference type="GO" id="GO:0006048">
    <property type="term" value="P:UDP-N-acetylglucosamine biosynthetic process"/>
    <property type="evidence" value="ECO:0007669"/>
    <property type="project" value="TreeGrafter"/>
</dbReference>
<proteinExistence type="inferred from homology"/>
<dbReference type="HAMAP" id="MF_01554_B">
    <property type="entry name" value="GlmM_B"/>
    <property type="match status" value="1"/>
</dbReference>
<evidence type="ECO:0000256" key="5">
    <source>
        <dbReference type="ARBA" id="ARBA00023235"/>
    </source>
</evidence>
<evidence type="ECO:0000313" key="16">
    <source>
        <dbReference type="Proteomes" id="UP000564385"/>
    </source>
</evidence>
<evidence type="ECO:0000259" key="13">
    <source>
        <dbReference type="Pfam" id="PF02879"/>
    </source>
</evidence>
<feature type="domain" description="Alpha-D-phosphohexomutase alpha/beta/alpha" evidence="13">
    <location>
        <begin position="158"/>
        <end position="254"/>
    </location>
</feature>
<feature type="domain" description="Alpha-D-phosphohexomutase alpha/beta/alpha" evidence="12">
    <location>
        <begin position="3"/>
        <end position="134"/>
    </location>
</feature>
<dbReference type="EMBL" id="JACCCU010000001">
    <property type="protein sequence ID" value="NYF88877.1"/>
    <property type="molecule type" value="Genomic_DNA"/>
</dbReference>
<dbReference type="PANTHER" id="PTHR42946:SF1">
    <property type="entry name" value="PHOSPHOGLUCOMUTASE (ALPHA-D-GLUCOSE-1,6-BISPHOSPHATE-DEPENDENT)"/>
    <property type="match status" value="1"/>
</dbReference>
<comment type="function">
    <text evidence="8 10">Catalyzes the conversion of glucosamine-6-phosphate to glucosamine-1-phosphate.</text>
</comment>
<reference evidence="15 16" key="1">
    <citation type="submission" date="2020-07" db="EMBL/GenBank/DDBJ databases">
        <title>Genomic Encyclopedia of Type Strains, Phase IV (KMG-V): Genome sequencing to study the core and pangenomes of soil and plant-associated prokaryotes.</title>
        <authorList>
            <person name="Whitman W."/>
        </authorList>
    </citation>
    <scope>NUCLEOTIDE SEQUENCE [LARGE SCALE GENOMIC DNA]</scope>
    <source>
        <strain evidence="15 16">M8UP22</strain>
    </source>
</reference>
<dbReference type="PRINTS" id="PR00509">
    <property type="entry name" value="PGMPMM"/>
</dbReference>
<feature type="modified residue" description="Phosphoserine" evidence="8">
    <location>
        <position position="101"/>
    </location>
</feature>
<dbReference type="InterPro" id="IPR016066">
    <property type="entry name" value="A-D-PHexomutase_CS"/>
</dbReference>
<dbReference type="PROSITE" id="PS00710">
    <property type="entry name" value="PGM_PMM"/>
    <property type="match status" value="1"/>
</dbReference>